<dbReference type="InterPro" id="IPR051406">
    <property type="entry name" value="PLD_domain"/>
</dbReference>
<name>A0A5Q0BLY7_9GAMM</name>
<dbReference type="InterPro" id="IPR001736">
    <property type="entry name" value="PLipase_D/transphosphatidylase"/>
</dbReference>
<evidence type="ECO:0000259" key="8">
    <source>
        <dbReference type="PROSITE" id="PS50035"/>
    </source>
</evidence>
<dbReference type="OrthoDB" id="5294698at2"/>
<dbReference type="Pfam" id="PF13091">
    <property type="entry name" value="PLDc_2"/>
    <property type="match status" value="1"/>
</dbReference>
<dbReference type="PANTHER" id="PTHR43856:SF1">
    <property type="entry name" value="MITOCHONDRIAL CARDIOLIPIN HYDROLASE"/>
    <property type="match status" value="1"/>
</dbReference>
<protein>
    <recommendedName>
        <fullName evidence="3">phospholipase D</fullName>
        <ecNumber evidence="3">3.1.4.4</ecNumber>
    </recommendedName>
</protein>
<dbReference type="EC" id="3.1.4.4" evidence="3"/>
<dbReference type="GO" id="GO:0016042">
    <property type="term" value="P:lipid catabolic process"/>
    <property type="evidence" value="ECO:0007669"/>
    <property type="project" value="UniProtKB-KW"/>
</dbReference>
<gene>
    <name evidence="9" type="ORF">F6R98_09130</name>
</gene>
<keyword evidence="7" id="KW-0732">Signal</keyword>
<feature type="domain" description="PLD phosphodiesterase" evidence="8">
    <location>
        <begin position="116"/>
        <end position="143"/>
    </location>
</feature>
<dbReference type="Gene3D" id="3.30.870.10">
    <property type="entry name" value="Endonuclease Chain A"/>
    <property type="match status" value="1"/>
</dbReference>
<dbReference type="EMBL" id="CP044205">
    <property type="protein sequence ID" value="QFY42766.1"/>
    <property type="molecule type" value="Genomic_DNA"/>
</dbReference>
<dbReference type="RefSeq" id="WP_153248762.1">
    <property type="nucleotide sequence ID" value="NZ_CP044205.1"/>
</dbReference>
<dbReference type="KEGG" id="mmob:F6R98_09130"/>
<keyword evidence="6" id="KW-0443">Lipid metabolism</keyword>
<keyword evidence="4" id="KW-0378">Hydrolase</keyword>
<dbReference type="GO" id="GO:0006793">
    <property type="term" value="P:phosphorus metabolic process"/>
    <property type="evidence" value="ECO:0007669"/>
    <property type="project" value="UniProtKB-ARBA"/>
</dbReference>
<evidence type="ECO:0000256" key="6">
    <source>
        <dbReference type="ARBA" id="ARBA00023098"/>
    </source>
</evidence>
<dbReference type="InterPro" id="IPR025202">
    <property type="entry name" value="PLD-like_dom"/>
</dbReference>
<proteinExistence type="inferred from homology"/>
<evidence type="ECO:0000256" key="1">
    <source>
        <dbReference type="ARBA" id="ARBA00000798"/>
    </source>
</evidence>
<evidence type="ECO:0000256" key="5">
    <source>
        <dbReference type="ARBA" id="ARBA00022963"/>
    </source>
</evidence>
<sequence>MNKYKTISIVVLSFMLFGMAMGVKSASADDAVPPVLVGFSRGEPSAKDIVLQAIADAQVSIYMAAYQFTQDDIVGALLGAQKRGVKIAVVLDKTQAHGDAQAELVQSGIGCAIDHRHKIMHHKFLVVDMTSVETGSFNYSESADKANAENAIYIRGSPARPRREVQSTVGRCEPQGAAVRRSPPHIKPENQAKTTLPLFKTKPLRSMHKGFCYGDFIIQLHEGFLRSNQGDRIEGHIQRFRVRDRRF</sequence>
<accession>A0A5Q0BLY7</accession>
<evidence type="ECO:0000256" key="2">
    <source>
        <dbReference type="ARBA" id="ARBA00008664"/>
    </source>
</evidence>
<evidence type="ECO:0000313" key="9">
    <source>
        <dbReference type="EMBL" id="QFY42766.1"/>
    </source>
</evidence>
<comment type="similarity">
    <text evidence="2">Belongs to the phospholipase D family.</text>
</comment>
<dbReference type="GO" id="GO:0004630">
    <property type="term" value="F:phospholipase D activity"/>
    <property type="evidence" value="ECO:0007669"/>
    <property type="project" value="UniProtKB-EC"/>
</dbReference>
<dbReference type="AlphaFoldDB" id="A0A5Q0BLY7"/>
<evidence type="ECO:0000256" key="3">
    <source>
        <dbReference type="ARBA" id="ARBA00012027"/>
    </source>
</evidence>
<dbReference type="GO" id="GO:0016891">
    <property type="term" value="F:RNA endonuclease activity producing 5'-phosphomonoesters, hydrolytic mechanism"/>
    <property type="evidence" value="ECO:0007669"/>
    <property type="project" value="TreeGrafter"/>
</dbReference>
<evidence type="ECO:0000256" key="7">
    <source>
        <dbReference type="SAM" id="SignalP"/>
    </source>
</evidence>
<feature type="signal peptide" evidence="7">
    <location>
        <begin position="1"/>
        <end position="28"/>
    </location>
</feature>
<evidence type="ECO:0000256" key="4">
    <source>
        <dbReference type="ARBA" id="ARBA00022801"/>
    </source>
</evidence>
<dbReference type="InParanoid" id="A0A5Q0BLY7"/>
<dbReference type="Proteomes" id="UP000325755">
    <property type="component" value="Chromosome"/>
</dbReference>
<feature type="chain" id="PRO_5024883508" description="phospholipase D" evidence="7">
    <location>
        <begin position="29"/>
        <end position="247"/>
    </location>
</feature>
<reference evidence="9 10" key="1">
    <citation type="submission" date="2019-09" db="EMBL/GenBank/DDBJ databases">
        <title>Ecophysiology of the spiral-shaped methanotroph Methylospira mobilis as revealed by the complete genome sequence.</title>
        <authorList>
            <person name="Oshkin I.Y."/>
            <person name="Dedysh S.N."/>
            <person name="Miroshnikov K."/>
            <person name="Danilova O.V."/>
            <person name="Hakobyan A."/>
            <person name="Liesack W."/>
        </authorList>
    </citation>
    <scope>NUCLEOTIDE SEQUENCE [LARGE SCALE GENOMIC DNA]</scope>
    <source>
        <strain evidence="9 10">Shm1</strain>
    </source>
</reference>
<comment type="catalytic activity">
    <reaction evidence="1">
        <text>a 1,2-diacyl-sn-glycero-3-phosphocholine + H2O = a 1,2-diacyl-sn-glycero-3-phosphate + choline + H(+)</text>
        <dbReference type="Rhea" id="RHEA:14445"/>
        <dbReference type="ChEBI" id="CHEBI:15354"/>
        <dbReference type="ChEBI" id="CHEBI:15377"/>
        <dbReference type="ChEBI" id="CHEBI:15378"/>
        <dbReference type="ChEBI" id="CHEBI:57643"/>
        <dbReference type="ChEBI" id="CHEBI:58608"/>
        <dbReference type="EC" id="3.1.4.4"/>
    </reaction>
</comment>
<dbReference type="PANTHER" id="PTHR43856">
    <property type="entry name" value="CARDIOLIPIN HYDROLASE"/>
    <property type="match status" value="1"/>
</dbReference>
<dbReference type="SUPFAM" id="SSF56024">
    <property type="entry name" value="Phospholipase D/nuclease"/>
    <property type="match status" value="1"/>
</dbReference>
<keyword evidence="10" id="KW-1185">Reference proteome</keyword>
<evidence type="ECO:0000313" key="10">
    <source>
        <dbReference type="Proteomes" id="UP000325755"/>
    </source>
</evidence>
<keyword evidence="5" id="KW-0442">Lipid degradation</keyword>
<dbReference type="PROSITE" id="PS50035">
    <property type="entry name" value="PLD"/>
    <property type="match status" value="1"/>
</dbReference>
<organism evidence="9 10">
    <name type="scientific">Candidatus Methylospira mobilis</name>
    <dbReference type="NCBI Taxonomy" id="1808979"/>
    <lineage>
        <taxon>Bacteria</taxon>
        <taxon>Pseudomonadati</taxon>
        <taxon>Pseudomonadota</taxon>
        <taxon>Gammaproteobacteria</taxon>
        <taxon>Methylococcales</taxon>
        <taxon>Methylococcaceae</taxon>
        <taxon>Candidatus Methylospira</taxon>
    </lineage>
</organism>